<evidence type="ECO:0000313" key="2">
    <source>
        <dbReference type="Proteomes" id="UP000018853"/>
    </source>
</evidence>
<reference evidence="1 2" key="1">
    <citation type="submission" date="2013-12" db="EMBL/GenBank/DDBJ databases">
        <title>A Varibaculum cambriense genome reconstructed from a premature infant gut community with otherwise low bacterial novelty that shifts toward anaerobic metabolism during the third week of life.</title>
        <authorList>
            <person name="Brown C.T."/>
            <person name="Sharon I."/>
            <person name="Thomas B.C."/>
            <person name="Castelle C.J."/>
            <person name="Morowitz M.J."/>
            <person name="Banfield J.F."/>
        </authorList>
    </citation>
    <scope>NUCLEOTIDE SEQUENCE [LARGE SCALE GENOMIC DNA]</scope>
    <source>
        <strain evidence="2">DORA_A_5_14_21</strain>
    </source>
</reference>
<protein>
    <submittedName>
        <fullName evidence="1">Uncharacterized protein</fullName>
    </submittedName>
</protein>
<sequence length="24" mass="2670">LAKKAAIVAFFLSEHIGFAVFFRS</sequence>
<organism evidence="1 2">
    <name type="scientific">Escherichia coli DORA_A_5_14_21</name>
    <dbReference type="NCBI Taxonomy" id="1403943"/>
    <lineage>
        <taxon>Bacteria</taxon>
        <taxon>Pseudomonadati</taxon>
        <taxon>Pseudomonadota</taxon>
        <taxon>Gammaproteobacteria</taxon>
        <taxon>Enterobacterales</taxon>
        <taxon>Enterobacteriaceae</taxon>
        <taxon>Escherichia</taxon>
    </lineage>
</organism>
<dbReference type="Proteomes" id="UP000018853">
    <property type="component" value="Unassembled WGS sequence"/>
</dbReference>
<proteinExistence type="predicted"/>
<gene>
    <name evidence="1" type="ORF">Q609_ECAC01714G0006</name>
</gene>
<dbReference type="AlphaFoldDB" id="W1WTK5"/>
<evidence type="ECO:0000313" key="1">
    <source>
        <dbReference type="EMBL" id="ETJ21547.1"/>
    </source>
</evidence>
<comment type="caution">
    <text evidence="1">The sequence shown here is derived from an EMBL/GenBank/DDBJ whole genome shotgun (WGS) entry which is preliminary data.</text>
</comment>
<feature type="non-terminal residue" evidence="1">
    <location>
        <position position="1"/>
    </location>
</feature>
<dbReference type="EMBL" id="AZLZ01001714">
    <property type="protein sequence ID" value="ETJ21547.1"/>
    <property type="molecule type" value="Genomic_DNA"/>
</dbReference>
<accession>W1WTK5</accession>
<name>W1WTK5_ECOLX</name>